<dbReference type="Proteomes" id="UP000001070">
    <property type="component" value="Unassembled WGS sequence"/>
</dbReference>
<proteinExistence type="predicted"/>
<organism evidence="3">
    <name type="scientific">Drosophila grimshawi</name>
    <name type="common">Hawaiian fruit fly</name>
    <name type="synonym">Idiomyia grimshawi</name>
    <dbReference type="NCBI Taxonomy" id="7222"/>
    <lineage>
        <taxon>Eukaryota</taxon>
        <taxon>Metazoa</taxon>
        <taxon>Ecdysozoa</taxon>
        <taxon>Arthropoda</taxon>
        <taxon>Hexapoda</taxon>
        <taxon>Insecta</taxon>
        <taxon>Pterygota</taxon>
        <taxon>Neoptera</taxon>
        <taxon>Endopterygota</taxon>
        <taxon>Diptera</taxon>
        <taxon>Brachycera</taxon>
        <taxon>Muscomorpha</taxon>
        <taxon>Ephydroidea</taxon>
        <taxon>Drosophilidae</taxon>
        <taxon>Drosophila</taxon>
        <taxon>Hawaiian Drosophila</taxon>
    </lineage>
</organism>
<name>B4JR09_DROGR</name>
<sequence length="72" mass="7932">MSIPLQDGIGSTHANQPDGCQETTLTRDVLHVLSRLSAPCCLILPLLGHSHVERQLNMRSATVNDRRKGMLK</sequence>
<reference evidence="2 3" key="1">
    <citation type="journal article" date="2007" name="Nature">
        <title>Evolution of genes and genomes on the Drosophila phylogeny.</title>
        <authorList>
            <consortium name="Drosophila 12 Genomes Consortium"/>
            <person name="Clark A.G."/>
            <person name="Eisen M.B."/>
            <person name="Smith D.R."/>
            <person name="Bergman C.M."/>
            <person name="Oliver B."/>
            <person name="Markow T.A."/>
            <person name="Kaufman T.C."/>
            <person name="Kellis M."/>
            <person name="Gelbart W."/>
            <person name="Iyer V.N."/>
            <person name="Pollard D.A."/>
            <person name="Sackton T.B."/>
            <person name="Larracuente A.M."/>
            <person name="Singh N.D."/>
            <person name="Abad J.P."/>
            <person name="Abt D.N."/>
            <person name="Adryan B."/>
            <person name="Aguade M."/>
            <person name="Akashi H."/>
            <person name="Anderson W.W."/>
            <person name="Aquadro C.F."/>
            <person name="Ardell D.H."/>
            <person name="Arguello R."/>
            <person name="Artieri C.G."/>
            <person name="Barbash D.A."/>
            <person name="Barker D."/>
            <person name="Barsanti P."/>
            <person name="Batterham P."/>
            <person name="Batzoglou S."/>
            <person name="Begun D."/>
            <person name="Bhutkar A."/>
            <person name="Blanco E."/>
            <person name="Bosak S.A."/>
            <person name="Bradley R.K."/>
            <person name="Brand A.D."/>
            <person name="Brent M.R."/>
            <person name="Brooks A.N."/>
            <person name="Brown R.H."/>
            <person name="Butlin R.K."/>
            <person name="Caggese C."/>
            <person name="Calvi B.R."/>
            <person name="Bernardo de Carvalho A."/>
            <person name="Caspi A."/>
            <person name="Castrezana S."/>
            <person name="Celniker S.E."/>
            <person name="Chang J.L."/>
            <person name="Chapple C."/>
            <person name="Chatterji S."/>
            <person name="Chinwalla A."/>
            <person name="Civetta A."/>
            <person name="Clifton S.W."/>
            <person name="Comeron J.M."/>
            <person name="Costello J.C."/>
            <person name="Coyne J.A."/>
            <person name="Daub J."/>
            <person name="David R.G."/>
            <person name="Delcher A.L."/>
            <person name="Delehaunty K."/>
            <person name="Do C.B."/>
            <person name="Ebling H."/>
            <person name="Edwards K."/>
            <person name="Eickbush T."/>
            <person name="Evans J.D."/>
            <person name="Filipski A."/>
            <person name="Findeiss S."/>
            <person name="Freyhult E."/>
            <person name="Fulton L."/>
            <person name="Fulton R."/>
            <person name="Garcia A.C."/>
            <person name="Gardiner A."/>
            <person name="Garfield D.A."/>
            <person name="Garvin B.E."/>
            <person name="Gibson G."/>
            <person name="Gilbert D."/>
            <person name="Gnerre S."/>
            <person name="Godfrey J."/>
            <person name="Good R."/>
            <person name="Gotea V."/>
            <person name="Gravely B."/>
            <person name="Greenberg A.J."/>
            <person name="Griffiths-Jones S."/>
            <person name="Gross S."/>
            <person name="Guigo R."/>
            <person name="Gustafson E.A."/>
            <person name="Haerty W."/>
            <person name="Hahn M.W."/>
            <person name="Halligan D.L."/>
            <person name="Halpern A.L."/>
            <person name="Halter G.M."/>
            <person name="Han M.V."/>
            <person name="Heger A."/>
            <person name="Hillier L."/>
            <person name="Hinrichs A.S."/>
            <person name="Holmes I."/>
            <person name="Hoskins R.A."/>
            <person name="Hubisz M.J."/>
            <person name="Hultmark D."/>
            <person name="Huntley M.A."/>
            <person name="Jaffe D.B."/>
            <person name="Jagadeeshan S."/>
            <person name="Jeck W.R."/>
            <person name="Johnson J."/>
            <person name="Jones C.D."/>
            <person name="Jordan W.C."/>
            <person name="Karpen G.H."/>
            <person name="Kataoka E."/>
            <person name="Keightley P.D."/>
            <person name="Kheradpour P."/>
            <person name="Kirkness E.F."/>
            <person name="Koerich L.B."/>
            <person name="Kristiansen K."/>
            <person name="Kudrna D."/>
            <person name="Kulathinal R.J."/>
            <person name="Kumar S."/>
            <person name="Kwok R."/>
            <person name="Lander E."/>
            <person name="Langley C.H."/>
            <person name="Lapoint R."/>
            <person name="Lazzaro B.P."/>
            <person name="Lee S.J."/>
            <person name="Levesque L."/>
            <person name="Li R."/>
            <person name="Lin C.F."/>
            <person name="Lin M.F."/>
            <person name="Lindblad-Toh K."/>
            <person name="Llopart A."/>
            <person name="Long M."/>
            <person name="Low L."/>
            <person name="Lozovsky E."/>
            <person name="Lu J."/>
            <person name="Luo M."/>
            <person name="Machado C.A."/>
            <person name="Makalowski W."/>
            <person name="Marzo M."/>
            <person name="Matsuda M."/>
            <person name="Matzkin L."/>
            <person name="McAllister B."/>
            <person name="McBride C.S."/>
            <person name="McKernan B."/>
            <person name="McKernan K."/>
            <person name="Mendez-Lago M."/>
            <person name="Minx P."/>
            <person name="Mollenhauer M.U."/>
            <person name="Montooth K."/>
            <person name="Mount S.M."/>
            <person name="Mu X."/>
            <person name="Myers E."/>
            <person name="Negre B."/>
            <person name="Newfeld S."/>
            <person name="Nielsen R."/>
            <person name="Noor M.A."/>
            <person name="O'Grady P."/>
            <person name="Pachter L."/>
            <person name="Papaceit M."/>
            <person name="Parisi M.J."/>
            <person name="Parisi M."/>
            <person name="Parts L."/>
            <person name="Pedersen J.S."/>
            <person name="Pesole G."/>
            <person name="Phillippy A.M."/>
            <person name="Ponting C.P."/>
            <person name="Pop M."/>
            <person name="Porcelli D."/>
            <person name="Powell J.R."/>
            <person name="Prohaska S."/>
            <person name="Pruitt K."/>
            <person name="Puig M."/>
            <person name="Quesneville H."/>
            <person name="Ram K.R."/>
            <person name="Rand D."/>
            <person name="Rasmussen M.D."/>
            <person name="Reed L.K."/>
            <person name="Reenan R."/>
            <person name="Reily A."/>
            <person name="Remington K.A."/>
            <person name="Rieger T.T."/>
            <person name="Ritchie M.G."/>
            <person name="Robin C."/>
            <person name="Rogers Y.H."/>
            <person name="Rohde C."/>
            <person name="Rozas J."/>
            <person name="Rubenfield M.J."/>
            <person name="Ruiz A."/>
            <person name="Russo S."/>
            <person name="Salzberg S.L."/>
            <person name="Sanchez-Gracia A."/>
            <person name="Saranga D.J."/>
            <person name="Sato H."/>
            <person name="Schaeffer S.W."/>
            <person name="Schatz M.C."/>
            <person name="Schlenke T."/>
            <person name="Schwartz R."/>
            <person name="Segarra C."/>
            <person name="Singh R.S."/>
            <person name="Sirot L."/>
            <person name="Sirota M."/>
            <person name="Sisneros N.B."/>
            <person name="Smith C.D."/>
            <person name="Smith T.F."/>
            <person name="Spieth J."/>
            <person name="Stage D.E."/>
            <person name="Stark A."/>
            <person name="Stephan W."/>
            <person name="Strausberg R.L."/>
            <person name="Strempel S."/>
            <person name="Sturgill D."/>
            <person name="Sutton G."/>
            <person name="Sutton G.G."/>
            <person name="Tao W."/>
            <person name="Teichmann S."/>
            <person name="Tobari Y.N."/>
            <person name="Tomimura Y."/>
            <person name="Tsolas J.M."/>
            <person name="Valente V.L."/>
            <person name="Venter E."/>
            <person name="Venter J.C."/>
            <person name="Vicario S."/>
            <person name="Vieira F.G."/>
            <person name="Vilella A.J."/>
            <person name="Villasante A."/>
            <person name="Walenz B."/>
            <person name="Wang J."/>
            <person name="Wasserman M."/>
            <person name="Watts T."/>
            <person name="Wilson D."/>
            <person name="Wilson R.K."/>
            <person name="Wing R.A."/>
            <person name="Wolfner M.F."/>
            <person name="Wong A."/>
            <person name="Wong G.K."/>
            <person name="Wu C.I."/>
            <person name="Wu G."/>
            <person name="Yamamoto D."/>
            <person name="Yang H.P."/>
            <person name="Yang S.P."/>
            <person name="Yorke J.A."/>
            <person name="Yoshida K."/>
            <person name="Zdobnov E."/>
            <person name="Zhang P."/>
            <person name="Zhang Y."/>
            <person name="Zimin A.V."/>
            <person name="Baldwin J."/>
            <person name="Abdouelleil A."/>
            <person name="Abdulkadir J."/>
            <person name="Abebe A."/>
            <person name="Abera B."/>
            <person name="Abreu J."/>
            <person name="Acer S.C."/>
            <person name="Aftuck L."/>
            <person name="Alexander A."/>
            <person name="An P."/>
            <person name="Anderson E."/>
            <person name="Anderson S."/>
            <person name="Arachi H."/>
            <person name="Azer M."/>
            <person name="Bachantsang P."/>
            <person name="Barry A."/>
            <person name="Bayul T."/>
            <person name="Berlin A."/>
            <person name="Bessette D."/>
            <person name="Bloom T."/>
            <person name="Blye J."/>
            <person name="Boguslavskiy L."/>
            <person name="Bonnet C."/>
            <person name="Boukhgalter B."/>
            <person name="Bourzgui I."/>
            <person name="Brown A."/>
            <person name="Cahill P."/>
            <person name="Channer S."/>
            <person name="Cheshatsang Y."/>
            <person name="Chuda L."/>
            <person name="Citroen M."/>
            <person name="Collymore A."/>
            <person name="Cooke P."/>
            <person name="Costello M."/>
            <person name="D'Aco K."/>
            <person name="Daza R."/>
            <person name="De Haan G."/>
            <person name="DeGray S."/>
            <person name="DeMaso C."/>
            <person name="Dhargay N."/>
            <person name="Dooley K."/>
            <person name="Dooley E."/>
            <person name="Doricent M."/>
            <person name="Dorje P."/>
            <person name="Dorjee K."/>
            <person name="Dupes A."/>
            <person name="Elong R."/>
            <person name="Falk J."/>
            <person name="Farina A."/>
            <person name="Faro S."/>
            <person name="Ferguson D."/>
            <person name="Fisher S."/>
            <person name="Foley C.D."/>
            <person name="Franke A."/>
            <person name="Friedrich D."/>
            <person name="Gadbois L."/>
            <person name="Gearin G."/>
            <person name="Gearin C.R."/>
            <person name="Giannoukos G."/>
            <person name="Goode T."/>
            <person name="Graham J."/>
            <person name="Grandbois E."/>
            <person name="Grewal S."/>
            <person name="Gyaltsen K."/>
            <person name="Hafez N."/>
            <person name="Hagos B."/>
            <person name="Hall J."/>
            <person name="Henson C."/>
            <person name="Hollinger A."/>
            <person name="Honan T."/>
            <person name="Huard M.D."/>
            <person name="Hughes L."/>
            <person name="Hurhula B."/>
            <person name="Husby M.E."/>
            <person name="Kamat A."/>
            <person name="Kanga B."/>
            <person name="Kashin S."/>
            <person name="Khazanovich D."/>
            <person name="Kisner P."/>
            <person name="Lance K."/>
            <person name="Lara M."/>
            <person name="Lee W."/>
            <person name="Lennon N."/>
            <person name="Letendre F."/>
            <person name="LeVine R."/>
            <person name="Lipovsky A."/>
            <person name="Liu X."/>
            <person name="Liu J."/>
            <person name="Liu S."/>
            <person name="Lokyitsang T."/>
            <person name="Lokyitsang Y."/>
            <person name="Lubonja R."/>
            <person name="Lui A."/>
            <person name="MacDonald P."/>
            <person name="Magnisalis V."/>
            <person name="Maru K."/>
            <person name="Matthews C."/>
            <person name="McCusker W."/>
            <person name="McDonough S."/>
            <person name="Mehta T."/>
            <person name="Meldrim J."/>
            <person name="Meneus L."/>
            <person name="Mihai O."/>
            <person name="Mihalev A."/>
            <person name="Mihova T."/>
            <person name="Mittelman R."/>
            <person name="Mlenga V."/>
            <person name="Montmayeur A."/>
            <person name="Mulrain L."/>
            <person name="Navidi A."/>
            <person name="Naylor J."/>
            <person name="Negash T."/>
            <person name="Nguyen T."/>
            <person name="Nguyen N."/>
            <person name="Nicol R."/>
            <person name="Norbu C."/>
            <person name="Norbu N."/>
            <person name="Novod N."/>
            <person name="O'Neill B."/>
            <person name="Osman S."/>
            <person name="Markiewicz E."/>
            <person name="Oyono O.L."/>
            <person name="Patti C."/>
            <person name="Phunkhang P."/>
            <person name="Pierre F."/>
            <person name="Priest M."/>
            <person name="Raghuraman S."/>
            <person name="Rege F."/>
            <person name="Reyes R."/>
            <person name="Rise C."/>
            <person name="Rogov P."/>
            <person name="Ross K."/>
            <person name="Ryan E."/>
            <person name="Settipalli S."/>
            <person name="Shea T."/>
            <person name="Sherpa N."/>
            <person name="Shi L."/>
            <person name="Shih D."/>
            <person name="Sparrow T."/>
            <person name="Spaulding J."/>
            <person name="Stalker J."/>
            <person name="Stange-Thomann N."/>
            <person name="Stavropoulos S."/>
            <person name="Stone C."/>
            <person name="Strader C."/>
            <person name="Tesfaye S."/>
            <person name="Thomson T."/>
            <person name="Thoulutsang Y."/>
            <person name="Thoulutsang D."/>
            <person name="Topham K."/>
            <person name="Topping I."/>
            <person name="Tsamla T."/>
            <person name="Vassiliev H."/>
            <person name="Vo A."/>
            <person name="Wangchuk T."/>
            <person name="Wangdi T."/>
            <person name="Weiand M."/>
            <person name="Wilkinson J."/>
            <person name="Wilson A."/>
            <person name="Yadav S."/>
            <person name="Young G."/>
            <person name="Yu Q."/>
            <person name="Zembek L."/>
            <person name="Zhong D."/>
            <person name="Zimmer A."/>
            <person name="Zwirko Z."/>
            <person name="Jaffe D.B."/>
            <person name="Alvarez P."/>
            <person name="Brockman W."/>
            <person name="Butler J."/>
            <person name="Chin C."/>
            <person name="Gnerre S."/>
            <person name="Grabherr M."/>
            <person name="Kleber M."/>
            <person name="Mauceli E."/>
            <person name="MacCallum I."/>
        </authorList>
    </citation>
    <scope>NUCLEOTIDE SEQUENCE [LARGE SCALE GENOMIC DNA]</scope>
    <source>
        <strain evidence="3">Tucson 15287-2541.00</strain>
    </source>
</reference>
<protein>
    <submittedName>
        <fullName evidence="2">GH13083</fullName>
    </submittedName>
</protein>
<accession>B4JR09</accession>
<dbReference type="InParanoid" id="B4JR09"/>
<dbReference type="AlphaFoldDB" id="B4JR09"/>
<evidence type="ECO:0000313" key="3">
    <source>
        <dbReference type="Proteomes" id="UP000001070"/>
    </source>
</evidence>
<feature type="region of interest" description="Disordered" evidence="1">
    <location>
        <begin position="1"/>
        <end position="21"/>
    </location>
</feature>
<keyword evidence="3" id="KW-1185">Reference proteome</keyword>
<dbReference type="HOGENOM" id="CLU_2724845_0_0_1"/>
<gene>
    <name evidence="2" type="primary">Dgri\GH13083</name>
    <name evidence="2" type="ORF">Dgri_GH13083</name>
</gene>
<evidence type="ECO:0000256" key="1">
    <source>
        <dbReference type="SAM" id="MobiDB-lite"/>
    </source>
</evidence>
<dbReference type="EMBL" id="CH916372">
    <property type="protein sequence ID" value="EDV99339.1"/>
    <property type="molecule type" value="Genomic_DNA"/>
</dbReference>
<evidence type="ECO:0000313" key="2">
    <source>
        <dbReference type="EMBL" id="EDV99339.1"/>
    </source>
</evidence>